<feature type="domain" description="ABC3 transporter permease C-terminal" evidence="7">
    <location>
        <begin position="664"/>
        <end position="775"/>
    </location>
</feature>
<feature type="transmembrane region" description="Helical" evidence="6">
    <location>
        <begin position="420"/>
        <end position="440"/>
    </location>
</feature>
<evidence type="ECO:0000256" key="1">
    <source>
        <dbReference type="ARBA" id="ARBA00004651"/>
    </source>
</evidence>
<dbReference type="Pfam" id="PF02687">
    <property type="entry name" value="FtsX"/>
    <property type="match status" value="2"/>
</dbReference>
<organism evidence="9 10">
    <name type="scientific">Chryseolinea lacunae</name>
    <dbReference type="NCBI Taxonomy" id="2801331"/>
    <lineage>
        <taxon>Bacteria</taxon>
        <taxon>Pseudomonadati</taxon>
        <taxon>Bacteroidota</taxon>
        <taxon>Cytophagia</taxon>
        <taxon>Cytophagales</taxon>
        <taxon>Fulvivirgaceae</taxon>
        <taxon>Chryseolinea</taxon>
    </lineage>
</organism>
<comment type="subcellular location">
    <subcellularLocation>
        <location evidence="1">Cell membrane</location>
        <topology evidence="1">Multi-pass membrane protein</topology>
    </subcellularLocation>
</comment>
<evidence type="ECO:0000256" key="2">
    <source>
        <dbReference type="ARBA" id="ARBA00022475"/>
    </source>
</evidence>
<feature type="transmembrane region" description="Helical" evidence="6">
    <location>
        <begin position="21"/>
        <end position="42"/>
    </location>
</feature>
<protein>
    <submittedName>
        <fullName evidence="9">ABC transporter permease</fullName>
    </submittedName>
</protein>
<evidence type="ECO:0000313" key="10">
    <source>
        <dbReference type="Proteomes" id="UP000613030"/>
    </source>
</evidence>
<feature type="transmembrane region" description="Helical" evidence="6">
    <location>
        <begin position="372"/>
        <end position="399"/>
    </location>
</feature>
<keyword evidence="4 6" id="KW-1133">Transmembrane helix</keyword>
<reference evidence="9 10" key="1">
    <citation type="submission" date="2021-01" db="EMBL/GenBank/DDBJ databases">
        <title>Chryseolinea sp. Jin1 Genome sequencing and assembly.</title>
        <authorList>
            <person name="Kim I."/>
        </authorList>
    </citation>
    <scope>NUCLEOTIDE SEQUENCE [LARGE SCALE GENOMIC DNA]</scope>
    <source>
        <strain evidence="9 10">Jin1</strain>
    </source>
</reference>
<evidence type="ECO:0000259" key="7">
    <source>
        <dbReference type="Pfam" id="PF02687"/>
    </source>
</evidence>
<feature type="domain" description="MacB-like periplasmic core" evidence="8">
    <location>
        <begin position="20"/>
        <end position="238"/>
    </location>
</feature>
<feature type="domain" description="ABC3 transporter permease C-terminal" evidence="7">
    <location>
        <begin position="285"/>
        <end position="400"/>
    </location>
</feature>
<dbReference type="PANTHER" id="PTHR30572:SF18">
    <property type="entry name" value="ABC-TYPE MACROLIDE FAMILY EXPORT SYSTEM PERMEASE COMPONENT 2"/>
    <property type="match status" value="1"/>
</dbReference>
<feature type="transmembrane region" description="Helical" evidence="6">
    <location>
        <begin position="661"/>
        <end position="686"/>
    </location>
</feature>
<evidence type="ECO:0000313" key="9">
    <source>
        <dbReference type="EMBL" id="MBL0740535.1"/>
    </source>
</evidence>
<evidence type="ECO:0000256" key="3">
    <source>
        <dbReference type="ARBA" id="ARBA00022692"/>
    </source>
</evidence>
<dbReference type="Proteomes" id="UP000613030">
    <property type="component" value="Unassembled WGS sequence"/>
</dbReference>
<accession>A0ABS1KM44</accession>
<sequence>MFRSYFKIAWRNLLKNRGYSSINIVGLAAGMTVATLIGLWIADELSFDSYFDNHARIAEVMLDQTDKGIVYTGPTIASPVEEPLRSKFGGDFKAIALCSYANETIVAFGDKKLVMPARWVQADFPEMFTLHMLAGTRQALKDPSTILLSRSVAKALFGDADPMNKMVRADNRHDLTVGGVFEDLPQNTTFANTKMLMPWHNPQNWNFTVTDWDNHSCLLFVQLADHANLEQVSQKIRSLPTPHIKDWKEEITLFAFDRLHLYGSEQLNGEANNAHIQFVWLFGTIGGFVLLLACINFMNLSTARSESRAKEVGIRKTIGSVRGQLVGQFLTESIVVVLAAFVLSLVLTQLTLPFFNTLANKQTTIPWTSPAFWMTALGFALFTGLISGSYPAFYLSAFNPARVLKGAVKTGRLALLPRKVLVVVQFTVSVTLIICTVVVFKQVEFAKSRMAGFSRDGLITVYINTPELNTHFDMIANEAMRTGAIENVARTSQSPAHFGNNNSVEWRGKDPNLVIFFNNVAVTPTFGKTVGWKIKEGRDFHAHTPDSTSVLLNEAAIKVMGFKDPIGETIVFWDKPYTVAGVVHDMITQSPYEPVQPAIFLPDGWMGVILMKLNPALTVQEAIAKLEPVFKKNNPSGPFEFSFVDQAFGHKFASEERIGKLAAFFTILAVFISCLGLFGLASFVAAQRTKEIGIRKVLGASVTNLWQMLSKDFVVLVLISCAISIPLSVWLMGDWLEHYDYRTSITWHVLAGSAFGAFAITLLTVSFQAIRAAVSNPVKSLRSE</sequence>
<dbReference type="EMBL" id="JAERRB010000001">
    <property type="protein sequence ID" value="MBL0740535.1"/>
    <property type="molecule type" value="Genomic_DNA"/>
</dbReference>
<dbReference type="InterPro" id="IPR025857">
    <property type="entry name" value="MacB_PCD"/>
</dbReference>
<feature type="domain" description="MacB-like periplasmic core" evidence="8">
    <location>
        <begin position="428"/>
        <end position="628"/>
    </location>
</feature>
<evidence type="ECO:0000256" key="5">
    <source>
        <dbReference type="ARBA" id="ARBA00023136"/>
    </source>
</evidence>
<keyword evidence="5 6" id="KW-0472">Membrane</keyword>
<dbReference type="PANTHER" id="PTHR30572">
    <property type="entry name" value="MEMBRANE COMPONENT OF TRANSPORTER-RELATED"/>
    <property type="match status" value="1"/>
</dbReference>
<evidence type="ECO:0000256" key="6">
    <source>
        <dbReference type="SAM" id="Phobius"/>
    </source>
</evidence>
<feature type="transmembrane region" description="Helical" evidence="6">
    <location>
        <begin position="745"/>
        <end position="770"/>
    </location>
</feature>
<dbReference type="InterPro" id="IPR003838">
    <property type="entry name" value="ABC3_permease_C"/>
</dbReference>
<keyword evidence="2" id="KW-1003">Cell membrane</keyword>
<feature type="transmembrane region" description="Helical" evidence="6">
    <location>
        <begin position="329"/>
        <end position="352"/>
    </location>
</feature>
<dbReference type="InterPro" id="IPR050250">
    <property type="entry name" value="Macrolide_Exporter_MacB"/>
</dbReference>
<feature type="transmembrane region" description="Helical" evidence="6">
    <location>
        <begin position="278"/>
        <end position="300"/>
    </location>
</feature>
<keyword evidence="3 6" id="KW-0812">Transmembrane</keyword>
<keyword evidence="10" id="KW-1185">Reference proteome</keyword>
<evidence type="ECO:0000256" key="4">
    <source>
        <dbReference type="ARBA" id="ARBA00022989"/>
    </source>
</evidence>
<feature type="transmembrane region" description="Helical" evidence="6">
    <location>
        <begin position="713"/>
        <end position="733"/>
    </location>
</feature>
<gene>
    <name evidence="9" type="ORF">JI741_04860</name>
</gene>
<evidence type="ECO:0000259" key="8">
    <source>
        <dbReference type="Pfam" id="PF12704"/>
    </source>
</evidence>
<dbReference type="Pfam" id="PF12704">
    <property type="entry name" value="MacB_PCD"/>
    <property type="match status" value="2"/>
</dbReference>
<proteinExistence type="predicted"/>
<comment type="caution">
    <text evidence="9">The sequence shown here is derived from an EMBL/GenBank/DDBJ whole genome shotgun (WGS) entry which is preliminary data.</text>
</comment>
<name>A0ABS1KM44_9BACT</name>